<proteinExistence type="predicted"/>
<dbReference type="Pfam" id="PF13886">
    <property type="entry name" value="TM7S3_TM198"/>
    <property type="match status" value="1"/>
</dbReference>
<accession>A0A8H4BLY0</accession>
<dbReference type="Proteomes" id="UP000469890">
    <property type="component" value="Unassembled WGS sequence"/>
</dbReference>
<evidence type="ECO:0000259" key="6">
    <source>
        <dbReference type="Pfam" id="PF13886"/>
    </source>
</evidence>
<evidence type="ECO:0000256" key="3">
    <source>
        <dbReference type="ARBA" id="ARBA00022989"/>
    </source>
</evidence>
<name>A0A8H4BLY0_MUCCL</name>
<evidence type="ECO:0000256" key="2">
    <source>
        <dbReference type="ARBA" id="ARBA00022692"/>
    </source>
</evidence>
<feature type="transmembrane region" description="Helical" evidence="5">
    <location>
        <begin position="66"/>
        <end position="86"/>
    </location>
</feature>
<comment type="subcellular location">
    <subcellularLocation>
        <location evidence="1">Membrane</location>
        <topology evidence="1">Multi-pass membrane protein</topology>
    </subcellularLocation>
</comment>
<dbReference type="AlphaFoldDB" id="A0A8H4BLY0"/>
<feature type="transmembrane region" description="Helical" evidence="5">
    <location>
        <begin position="33"/>
        <end position="51"/>
    </location>
</feature>
<feature type="transmembrane region" description="Helical" evidence="5">
    <location>
        <begin position="6"/>
        <end position="26"/>
    </location>
</feature>
<keyword evidence="2 5" id="KW-0812">Transmembrane</keyword>
<keyword evidence="3 5" id="KW-1133">Transmembrane helix</keyword>
<feature type="non-terminal residue" evidence="7">
    <location>
        <position position="1"/>
    </location>
</feature>
<keyword evidence="4 5" id="KW-0472">Membrane</keyword>
<evidence type="ECO:0000256" key="5">
    <source>
        <dbReference type="SAM" id="Phobius"/>
    </source>
</evidence>
<evidence type="ECO:0000313" key="7">
    <source>
        <dbReference type="EMBL" id="KAF1804775.1"/>
    </source>
</evidence>
<dbReference type="InterPro" id="IPR025256">
    <property type="entry name" value="TM7S3/TM198-like_dom"/>
</dbReference>
<feature type="domain" description="TM7S3/TM198-like" evidence="6">
    <location>
        <begin position="13"/>
        <end position="94"/>
    </location>
</feature>
<feature type="non-terminal residue" evidence="7">
    <location>
        <position position="95"/>
    </location>
</feature>
<organism evidence="7 8">
    <name type="scientific">Mucor circinelloides f. lusitanicus</name>
    <name type="common">Mucor racemosus var. lusitanicus</name>
    <dbReference type="NCBI Taxonomy" id="29924"/>
    <lineage>
        <taxon>Eukaryota</taxon>
        <taxon>Fungi</taxon>
        <taxon>Fungi incertae sedis</taxon>
        <taxon>Mucoromycota</taxon>
        <taxon>Mucoromycotina</taxon>
        <taxon>Mucoromycetes</taxon>
        <taxon>Mucorales</taxon>
        <taxon>Mucorineae</taxon>
        <taxon>Mucoraceae</taxon>
        <taxon>Mucor</taxon>
    </lineage>
</organism>
<comment type="caution">
    <text evidence="7">The sequence shown here is derived from an EMBL/GenBank/DDBJ whole genome shotgun (WGS) entry which is preliminary data.</text>
</comment>
<protein>
    <recommendedName>
        <fullName evidence="6">TM7S3/TM198-like domain-containing protein</fullName>
    </recommendedName>
</protein>
<gene>
    <name evidence="7" type="ORF">FB192DRAFT_1253552</name>
</gene>
<reference evidence="7 8" key="1">
    <citation type="submission" date="2019-09" db="EMBL/GenBank/DDBJ databases">
        <authorList>
            <consortium name="DOE Joint Genome Institute"/>
            <person name="Mondo S.J."/>
            <person name="Navarro-Mendoza M.I."/>
            <person name="Perez-Arques C."/>
            <person name="Panchal S."/>
            <person name="Nicolas F.E."/>
            <person name="Ganguly P."/>
            <person name="Pangilinan J."/>
            <person name="Grigoriev I."/>
            <person name="Heitman J."/>
            <person name="Sanya K."/>
            <person name="Garre V."/>
        </authorList>
    </citation>
    <scope>NUCLEOTIDE SEQUENCE [LARGE SCALE GENOMIC DNA]</scope>
    <source>
        <strain evidence="7 8">MU402</strain>
    </source>
</reference>
<evidence type="ECO:0000256" key="1">
    <source>
        <dbReference type="ARBA" id="ARBA00004141"/>
    </source>
</evidence>
<dbReference type="GO" id="GO:0016020">
    <property type="term" value="C:membrane"/>
    <property type="evidence" value="ECO:0007669"/>
    <property type="project" value="UniProtKB-SubCell"/>
</dbReference>
<sequence length="95" mass="10015">EKPLFEPQVIAAGVLLIIAGTYLLVYGFPMFRVTVAVIGFIFGGAVTWIGLQANEPTESYPNASDLYIGTCVAVAAVVAVLCVVLYKAGLYLLCG</sequence>
<evidence type="ECO:0000256" key="4">
    <source>
        <dbReference type="ARBA" id="ARBA00023136"/>
    </source>
</evidence>
<dbReference type="EMBL" id="JAAECE010000002">
    <property type="protein sequence ID" value="KAF1804775.1"/>
    <property type="molecule type" value="Genomic_DNA"/>
</dbReference>
<evidence type="ECO:0000313" key="8">
    <source>
        <dbReference type="Proteomes" id="UP000469890"/>
    </source>
</evidence>